<dbReference type="Gene3D" id="6.20.50.100">
    <property type="match status" value="1"/>
</dbReference>
<dbReference type="GO" id="GO:0009986">
    <property type="term" value="C:cell surface"/>
    <property type="evidence" value="ECO:0007669"/>
    <property type="project" value="UniProtKB-SubCell"/>
</dbReference>
<dbReference type="Proteomes" id="UP000501366">
    <property type="component" value="Chromosome"/>
</dbReference>
<evidence type="ECO:0000259" key="15">
    <source>
        <dbReference type="Pfam" id="PF13018"/>
    </source>
</evidence>
<evidence type="ECO:0000256" key="2">
    <source>
        <dbReference type="ARBA" id="ARBA00004442"/>
    </source>
</evidence>
<dbReference type="CDD" id="cd12820">
    <property type="entry name" value="LbR_YadA-like"/>
    <property type="match status" value="3"/>
</dbReference>
<name>A0A6G8JGN3_9PAST</name>
<dbReference type="InterPro" id="IPR005594">
    <property type="entry name" value="YadA_C"/>
</dbReference>
<accession>A0A6G8JGN3</accession>
<feature type="domain" description="Trimeric autotransporter adhesin YadA-like stalk" evidence="14">
    <location>
        <begin position="443"/>
        <end position="482"/>
    </location>
</feature>
<feature type="domain" description="Trimeric autotransporter adhesin YadA-like stalk" evidence="14">
    <location>
        <begin position="3020"/>
        <end position="3057"/>
    </location>
</feature>
<dbReference type="Pfam" id="PF05662">
    <property type="entry name" value="YadA_stalk"/>
    <property type="match status" value="7"/>
</dbReference>
<evidence type="ECO:0000256" key="7">
    <source>
        <dbReference type="ARBA" id="ARBA00022729"/>
    </source>
</evidence>
<reference evidence="16 17" key="1">
    <citation type="submission" date="2016-03" db="EMBL/GenBank/DDBJ databases">
        <authorList>
            <person name="Bojesen A.M."/>
            <person name="Planet P."/>
            <person name="Hansen M.J."/>
        </authorList>
    </citation>
    <scope>NUCLEOTIDE SEQUENCE [LARGE SCALE GENOMIC DNA]</scope>
    <source>
        <strain evidence="16 17">B 234/94</strain>
    </source>
</reference>
<evidence type="ECO:0000256" key="11">
    <source>
        <dbReference type="SAM" id="Phobius"/>
    </source>
</evidence>
<feature type="domain" description="Trimeric autotransporter adhesin YadA-like stalk" evidence="14">
    <location>
        <begin position="1835"/>
        <end position="1872"/>
    </location>
</feature>
<keyword evidence="5" id="KW-1134">Transmembrane beta strand</keyword>
<comment type="subcellular location">
    <subcellularLocation>
        <location evidence="2">Cell outer membrane</location>
    </subcellularLocation>
    <subcellularLocation>
        <location evidence="1">Cell surface</location>
    </subcellularLocation>
</comment>
<evidence type="ECO:0000256" key="10">
    <source>
        <dbReference type="ARBA" id="ARBA00023237"/>
    </source>
</evidence>
<sequence>MNKIYKVIFNKSTGTFTAVSEFAKAEGKSSAATIGLVDNPIMGNSYLSKVYSLVGAALGTALLNMPIVVGTAMLPVSEAVAVACTINSGSAPVSNQITSLACGPGATTASLPNAVAVGASATVTSEGGVSVGQGTNSGAQSVAVGKAANAASAYSVVIGTEAKANTTGTNQGVAIGYKTNASGDQSTALGANVIASGASSVAIGGDDLDSASKYMTNADGVSGSAGTGAINSGSLNTKFKEISGHDLVDMTTPAQYIATQSSGQASVAVGVQARSSGHLATAFGTSAEASGLASTALGVAAKSTGYGALSAAPGALASGETSIALGAASQATKINSVAISEKAKATGDNAIAIGQLSNATNTNATALGSAANVTEENASAIGAGAQATLSNSVALGSGSTTATNATKEDNATVNGITYANFKGDENVAVGDQVSVGYAGQERQIKHVAPGAINATSTDAINGSQLYATQNILGNLANSVKTEFGGNALLNPNTGAITFSNIGNTGKDTIHDAIAAVKENVVAGSNVVVTPVTAANGSTTYTVHAKDTTANHSRASAGFLTVTAQPQANNVTNYETALTTRAVTALEKAETAVQQFTTAVKGATVDTINQQNTVINFVDGVGTTATIKDNDITFDVNKGGLTTDTAGNVTSNKAGDNFVTGDDVAKAINEAAARTEKNTTVVAGKNTHVQNKVDGNNTEYTVSADKSTVSVSSALTKTETSTTDATIGAVTTDYALDLSQTTKDEIKKGVDAKDIVDNKGLTFTGDSGSTDVKKLGSTVAVNGDDNITTEATADAINIKLNKDITVNSVTANTVKAGDTTINNDGVTINNGTAGNSVTLTKDGLNNGGNQIMNVASGGDVNTNAANIGDVKNARTVVTSNNNSVKIVKTTNGLQDTYDLSVDTTVPTTTLTTNKGVVETPTNGDSFVTATNLATTINSAVASAKEKVEAGTNIVSVTSETDQTTGATTYTVNAKGTTASAGSDKVKVTLTEKAGNITDYVVDLSDAAKDSLNKADTAVQNFKVAVNDNGNVKTVSNGGTVKFVNGTGTTAKAVGEDVTFDVNFDDSTLEIKDGKLNVKADALAKPQNYFHVNDTNSEQVGNASNLDNVDGIGGAKGINALAAGVNAQAIKQGDLAMGSNASADGTDTNPAPGTISGSALAIGTNAKARGIASTALGEEANAAKNGTLALGSKAQATESGAVAVGRGAVSSGESAAALGAAATATGKYSIASGVQSNAKGTQSIALGRSAVAGDTTATDAIAIGSEANALFTNSIAIGTSTKVDVDNGVALGSNSVATTDKGVEGTNPLNAVIADKTSSVWTSTAAAVSVGDVGNDVTRQITSVAAGTEDTDAVNVAQLKATAQAAKTEVKAGKNVTVTSEKDNTDGHTIYTVNAKDTTVSVAAYSAKYVTATKQPNAGENTTNYEVALTEDAITDFTKDVSASVTAGSTAVSVEKGTTQNIDGVDVTNYKVDLSDETKEQIAKEESVDTEDDNLSVEQDKLNDTKGKNYKVSLKKNLDLGNTGSVKMGDTTINYGGLKVGDITVTNAPITVNGNTVNNINDAINQTAAQAFSPLSFSGDTGTKFDRKLGTEVKVVGGSTAAATDSNIVVDANGTDTLAIKLVKDLTDINSIVINDGPTINGNGIDMNGDKITNLADGENDSDAVNVKQLKASKEVVKSDDKSVTVKTTQNADGANVFDLSIKRATIDDDRDDAVYPNAILADFDGSLEAPLEDEDKKAFVDAETLVKAVNSAGWKAKSGGNKAAGDDAKAELIKPSDEVEFAAGTNLKVKRVGKIFTYETADDVTFNSVTSNNVTVKEGGNLTVGGNSTVDMGGNKITNVEAGEAPTDAVNVSQLTEKTNAAKTEVTGTGLANVTQKAGDNGQTIYNVDVAKADAPTVTRGNVTVKDGDENKVMTASDVAKAITDSEKTSSVKAGSKAVKVTTGEEDAKGNTEYTVDVETDKSIARDDDGKLTVNTDNLTIVKDPDTGAVKANTTTLTNTPEGKVTEPTGDDAKKLVNAGDIANAINNSGFTLKTSATEGEKLSGDNEFINPGDSVEMIAGKNLTVKQEADGKVTYATKADVEFNSIDMSNGTPNQTGKITNLSSSVADKAPVADPKAPTIAEQKAIAEAVKNATGDSLTNAVNLGDLQAATNAAKTKVEAGKGVTVTSETNEDGSTTYTVAAKTDGTTIKVDDAGNITANTSDLGNNTDGTVKAPTQPNALVTAQTVADAINNAGFNIQANGDTKSLVKTGDTVQFLNGKNIEITRNGNDITVATASDVDFDKVTVGPVTIDKTDGIDAGDTKITGVKAGEADTDAVNVSQLKTEVAAAKENVVSSDGSINVDRTVNPDGSTDFDVTVNTDDVTIVKDPTTGAIKANTTTLNDADKDGKVDAPQGDDAKKLVNAGDIANAINNSGWKLAADGTDGNELINPSDTITFKVGSENITVKREGADITYDLAKDINVDSVTSNTITVPTDENNPANNPITINKDGINVGNKTISNVASNLKPVTADDKTQPSANNPADLANKLNNAATVSDVLNAGWNLQGNGKAVDTVTHNDTVDFVDGKGTKVTVENKDGKNTIKVNSAVEFVNTDPNDSSTPSSTAKLTGDAPVQLGNVASGVRNQDGTTPAGKDRANAISNASGDTLNNAVNVGDLQAATKAATTKVEQGDNIVVTPTTNLDGSTTYKVATAKDLVVDSVKAGDTTVNNDGVKVGDISVTNAPITVDGNTVNNVNEAINQTAAQAFKPLTFAGDSGTNVERRLGTTVNVKGGVTDSAKLSDNNIGVVANGTDTLEVKLAKDIKGIDSIAVNNGPTINDDGINMNGDKITNVGNGDISPNSQDAVNGSQLNNYTKVNGNNIGTDNGAINIVNGAGTTVTSDKSGEVRVNVNNTDLTVADNGTINVQDPNGTGAHYVNATTVAKAVNNVSWNVGSGKDEATANTATKNTYTAGSNKVKAGDTVKVNAGRNVEISGSGKNINVAVSDNPEFNTVKVGKGNNATTISSDADGVRIAKADGSPQRITNVAAGRADTDAVNVGQLKGAVGDLNNKINRNQREARAGIAGAAAIAGLPEIHLAGKSMLATAASTYKGENAIAVGYSRLSDNSKIKLKLSGSADTRGDFIGTVGVGYAW</sequence>
<dbReference type="KEGG" id="mgra:A4G16_02030"/>
<keyword evidence="10" id="KW-0998">Cell outer membrane</keyword>
<evidence type="ECO:0000256" key="3">
    <source>
        <dbReference type="ARBA" id="ARBA00005848"/>
    </source>
</evidence>
<feature type="domain" description="Trimeric autotransporter adhesin YadA-like C-terminal membrane anchor" evidence="12">
    <location>
        <begin position="3075"/>
        <end position="3131"/>
    </location>
</feature>
<feature type="domain" description="Trimeric autotransporter adhesin YadA-like head" evidence="13">
    <location>
        <begin position="262"/>
        <end position="287"/>
    </location>
</feature>
<dbReference type="RefSeq" id="WP_165888491.1">
    <property type="nucleotide sequence ID" value="NZ_CP015030.1"/>
</dbReference>
<feature type="domain" description="Trimeric autotransporter adhesin YadA-like head" evidence="13">
    <location>
        <begin position="376"/>
        <end position="399"/>
    </location>
</feature>
<dbReference type="Gene3D" id="3.90.1780.10">
    <property type="entry name" value="Trimeric adhesin"/>
    <property type="match status" value="5"/>
</dbReference>
<dbReference type="Gene3D" id="2.150.10.10">
    <property type="entry name" value="Serralysin-like metalloprotease, C-terminal"/>
    <property type="match status" value="6"/>
</dbReference>
<feature type="domain" description="Trimeric autotransporter adhesin YadA-like head" evidence="13">
    <location>
        <begin position="1254"/>
        <end position="1278"/>
    </location>
</feature>
<dbReference type="GO" id="GO:0009279">
    <property type="term" value="C:cell outer membrane"/>
    <property type="evidence" value="ECO:0007669"/>
    <property type="project" value="UniProtKB-SubCell"/>
</dbReference>
<feature type="domain" description="Trimeric autotransporter adhesin YadA-like head" evidence="13">
    <location>
        <begin position="1222"/>
        <end position="1248"/>
    </location>
</feature>
<dbReference type="Pfam" id="PF03895">
    <property type="entry name" value="YadA_anchor"/>
    <property type="match status" value="1"/>
</dbReference>
<feature type="domain" description="Trimeric autotransporter adhesin YadA-like head" evidence="13">
    <location>
        <begin position="1182"/>
        <end position="1206"/>
    </location>
</feature>
<evidence type="ECO:0000256" key="1">
    <source>
        <dbReference type="ARBA" id="ARBA00004241"/>
    </source>
</evidence>
<evidence type="ECO:0000256" key="9">
    <source>
        <dbReference type="ARBA" id="ARBA00023136"/>
    </source>
</evidence>
<keyword evidence="7" id="KW-0732">Signal</keyword>
<dbReference type="Gene3D" id="2.20.70.140">
    <property type="match status" value="1"/>
</dbReference>
<evidence type="ECO:0000256" key="8">
    <source>
        <dbReference type="ARBA" id="ARBA00022927"/>
    </source>
</evidence>
<dbReference type="Gene3D" id="3.30.1300.30">
    <property type="entry name" value="GSPII I/J protein-like"/>
    <property type="match status" value="1"/>
</dbReference>
<evidence type="ECO:0000256" key="5">
    <source>
        <dbReference type="ARBA" id="ARBA00022452"/>
    </source>
</evidence>
<feature type="domain" description="Trimeric autotransporter adhesin YadA-like head" evidence="13">
    <location>
        <begin position="1113"/>
        <end position="1139"/>
    </location>
</feature>
<dbReference type="EMBL" id="CP015030">
    <property type="protein sequence ID" value="QIM66236.1"/>
    <property type="molecule type" value="Genomic_DNA"/>
</dbReference>
<keyword evidence="9 11" id="KW-0472">Membrane</keyword>
<dbReference type="InterPro" id="IPR008640">
    <property type="entry name" value="Adhesin_Head_dom"/>
</dbReference>
<protein>
    <recommendedName>
        <fullName evidence="18">Autotransporter adhesin</fullName>
    </recommendedName>
</protein>
<dbReference type="Pfam" id="PF13018">
    <property type="entry name" value="ESPR"/>
    <property type="match status" value="1"/>
</dbReference>
<evidence type="ECO:0000256" key="4">
    <source>
        <dbReference type="ARBA" id="ARBA00022448"/>
    </source>
</evidence>
<evidence type="ECO:0000259" key="14">
    <source>
        <dbReference type="Pfam" id="PF05662"/>
    </source>
</evidence>
<feature type="domain" description="Trimeric autotransporter adhesin YadA-like head" evidence="13">
    <location>
        <begin position="172"/>
        <end position="192"/>
    </location>
</feature>
<comment type="similarity">
    <text evidence="3">Belongs to the autotransporter-2 (AT-2) (TC 1.B.40) family.</text>
</comment>
<dbReference type="Gene3D" id="6.10.250.2040">
    <property type="match status" value="3"/>
</dbReference>
<feature type="domain" description="Trimeric autotransporter adhesin YadA-like head" evidence="13">
    <location>
        <begin position="345"/>
        <end position="370"/>
    </location>
</feature>
<dbReference type="GO" id="GO:0015031">
    <property type="term" value="P:protein transport"/>
    <property type="evidence" value="ECO:0007669"/>
    <property type="project" value="UniProtKB-KW"/>
</dbReference>
<dbReference type="InterPro" id="IPR008635">
    <property type="entry name" value="Coiled_stalk_dom"/>
</dbReference>
<feature type="domain" description="Trimeric autotransporter adhesin YadA-like stalk" evidence="14">
    <location>
        <begin position="1338"/>
        <end position="1377"/>
    </location>
</feature>
<keyword evidence="4" id="KW-0813">Transport</keyword>
<evidence type="ECO:0000313" key="16">
    <source>
        <dbReference type="EMBL" id="QIM66236.1"/>
    </source>
</evidence>
<evidence type="ECO:0000259" key="12">
    <source>
        <dbReference type="Pfam" id="PF03895"/>
    </source>
</evidence>
<evidence type="ECO:0000259" key="13">
    <source>
        <dbReference type="Pfam" id="PF05658"/>
    </source>
</evidence>
<dbReference type="Pfam" id="PF05658">
    <property type="entry name" value="YadA_head"/>
    <property type="match status" value="11"/>
</dbReference>
<dbReference type="InterPro" id="IPR037174">
    <property type="entry name" value="Trimeric_adhesin"/>
</dbReference>
<evidence type="ECO:0008006" key="18">
    <source>
        <dbReference type="Google" id="ProtNLM"/>
    </source>
</evidence>
<feature type="domain" description="ESPR" evidence="15">
    <location>
        <begin position="1"/>
        <end position="36"/>
    </location>
</feature>
<dbReference type="SUPFAM" id="SSF101967">
    <property type="entry name" value="Adhesin YadA, collagen-binding domain"/>
    <property type="match status" value="6"/>
</dbReference>
<dbReference type="SUPFAM" id="SSF54523">
    <property type="entry name" value="Pili subunits"/>
    <property type="match status" value="1"/>
</dbReference>
<feature type="domain" description="Trimeric autotransporter adhesin YadA-like head" evidence="13">
    <location>
        <begin position="137"/>
        <end position="162"/>
    </location>
</feature>
<keyword evidence="6 11" id="KW-0812">Transmembrane</keyword>
<keyword evidence="8" id="KW-0653">Protein transport</keyword>
<evidence type="ECO:0000256" key="6">
    <source>
        <dbReference type="ARBA" id="ARBA00022692"/>
    </source>
</evidence>
<feature type="domain" description="Trimeric autotransporter adhesin YadA-like stalk" evidence="14">
    <location>
        <begin position="2827"/>
        <end position="2867"/>
    </location>
</feature>
<dbReference type="SUPFAM" id="SSF101999">
    <property type="entry name" value="Trimeric adhesin"/>
    <property type="match status" value="1"/>
</dbReference>
<keyword evidence="11" id="KW-1133">Transmembrane helix</keyword>
<feature type="domain" description="Trimeric autotransporter adhesin YadA-like stalk" evidence="14">
    <location>
        <begin position="1649"/>
        <end position="1689"/>
    </location>
</feature>
<feature type="domain" description="Trimeric autotransporter adhesin YadA-like head" evidence="13">
    <location>
        <begin position="1157"/>
        <end position="1175"/>
    </location>
</feature>
<evidence type="ECO:0000313" key="17">
    <source>
        <dbReference type="Proteomes" id="UP000501366"/>
    </source>
</evidence>
<gene>
    <name evidence="16" type="ORF">A4G16_02030</name>
</gene>
<feature type="domain" description="Trimeric autotransporter adhesin YadA-like stalk" evidence="14">
    <location>
        <begin position="2303"/>
        <end position="2338"/>
    </location>
</feature>
<organism evidence="16 17">
    <name type="scientific">Mannheimia granulomatis</name>
    <dbReference type="NCBI Taxonomy" id="85402"/>
    <lineage>
        <taxon>Bacteria</taxon>
        <taxon>Pseudomonadati</taxon>
        <taxon>Pseudomonadota</taxon>
        <taxon>Gammaproteobacteria</taxon>
        <taxon>Pasteurellales</taxon>
        <taxon>Pasteurellaceae</taxon>
        <taxon>Mannheimia</taxon>
    </lineage>
</organism>
<dbReference type="InterPro" id="IPR024973">
    <property type="entry name" value="ESPR"/>
</dbReference>
<feature type="domain" description="Trimeric autotransporter adhesin YadA-like head" evidence="13">
    <location>
        <begin position="317"/>
        <end position="339"/>
    </location>
</feature>
<feature type="transmembrane region" description="Helical" evidence="11">
    <location>
        <begin position="50"/>
        <end position="74"/>
    </location>
</feature>
<dbReference type="InterPro" id="IPR011049">
    <property type="entry name" value="Serralysin-like_metalloprot_C"/>
</dbReference>
<proteinExistence type="inferred from homology"/>
<dbReference type="InterPro" id="IPR045584">
    <property type="entry name" value="Pilin-like"/>
</dbReference>